<feature type="DNA-binding region" description="H-T-H motif" evidence="2">
    <location>
        <begin position="34"/>
        <end position="53"/>
    </location>
</feature>
<dbReference type="InterPro" id="IPR001647">
    <property type="entry name" value="HTH_TetR"/>
</dbReference>
<dbReference type="InterPro" id="IPR049397">
    <property type="entry name" value="EthR_C"/>
</dbReference>
<feature type="domain" description="HTH tetR-type" evidence="3">
    <location>
        <begin position="11"/>
        <end position="71"/>
    </location>
</feature>
<gene>
    <name evidence="4" type="primary">ethR_5</name>
    <name evidence="4" type="ORF">DSM112329_02119</name>
</gene>
<name>A0AAU7AUH2_9ACTN</name>
<dbReference type="PANTHER" id="PTHR30055">
    <property type="entry name" value="HTH-TYPE TRANSCRIPTIONAL REGULATOR RUTR"/>
    <property type="match status" value="1"/>
</dbReference>
<reference evidence="4" key="1">
    <citation type="submission" date="2022-12" db="EMBL/GenBank/DDBJ databases">
        <title>Paraconexibacter alkalitolerans sp. nov. and Baekduia alba sp. nov., isolated from soil and emended description of the genera Paraconexibacter (Chun et al., 2020) and Baekduia (An et al., 2020).</title>
        <authorList>
            <person name="Vieira S."/>
            <person name="Huber K.J."/>
            <person name="Geppert A."/>
            <person name="Wolf J."/>
            <person name="Neumann-Schaal M."/>
            <person name="Muesken M."/>
            <person name="Overmann J."/>
        </authorList>
    </citation>
    <scope>NUCLEOTIDE SEQUENCE</scope>
    <source>
        <strain evidence="4">AEG42_29</strain>
    </source>
</reference>
<keyword evidence="1 2" id="KW-0238">DNA-binding</keyword>
<dbReference type="Gene3D" id="1.10.10.60">
    <property type="entry name" value="Homeodomain-like"/>
    <property type="match status" value="1"/>
</dbReference>
<dbReference type="InterPro" id="IPR050109">
    <property type="entry name" value="HTH-type_TetR-like_transc_reg"/>
</dbReference>
<dbReference type="SUPFAM" id="SSF46689">
    <property type="entry name" value="Homeodomain-like"/>
    <property type="match status" value="1"/>
</dbReference>
<sequence>MSAQPTTVRGQERRGAILEALERLLRDRPLASIDVAQLSAEAGMTRSGFYFYFPTKEAAIEVLLGDLYEEMVGFAAPFFDGDAPPSVELHEALGHVAALWATHEHLLGAMVTAASTDPRAGATWDAWTAAWVERVATTIAAERRRGVAPDGPDPQELAQVLIGMNIHAFQQPGPAPLDALTAVWSNAIYGVRP</sequence>
<dbReference type="RefSeq" id="WP_354701785.1">
    <property type="nucleotide sequence ID" value="NZ_CP114014.1"/>
</dbReference>
<proteinExistence type="predicted"/>
<dbReference type="InterPro" id="IPR036271">
    <property type="entry name" value="Tet_transcr_reg_TetR-rel_C_sf"/>
</dbReference>
<dbReference type="AlphaFoldDB" id="A0AAU7AUH2"/>
<dbReference type="KEGG" id="parq:DSM112329_02119"/>
<dbReference type="InterPro" id="IPR009057">
    <property type="entry name" value="Homeodomain-like_sf"/>
</dbReference>
<dbReference type="Gene3D" id="1.10.357.10">
    <property type="entry name" value="Tetracycline Repressor, domain 2"/>
    <property type="match status" value="1"/>
</dbReference>
<dbReference type="Pfam" id="PF00440">
    <property type="entry name" value="TetR_N"/>
    <property type="match status" value="1"/>
</dbReference>
<dbReference type="GO" id="GO:0000976">
    <property type="term" value="F:transcription cis-regulatory region binding"/>
    <property type="evidence" value="ECO:0007669"/>
    <property type="project" value="TreeGrafter"/>
</dbReference>
<organism evidence="4">
    <name type="scientific">Paraconexibacter sp. AEG42_29</name>
    <dbReference type="NCBI Taxonomy" id="2997339"/>
    <lineage>
        <taxon>Bacteria</taxon>
        <taxon>Bacillati</taxon>
        <taxon>Actinomycetota</taxon>
        <taxon>Thermoleophilia</taxon>
        <taxon>Solirubrobacterales</taxon>
        <taxon>Paraconexibacteraceae</taxon>
        <taxon>Paraconexibacter</taxon>
    </lineage>
</organism>
<dbReference type="PROSITE" id="PS50977">
    <property type="entry name" value="HTH_TETR_2"/>
    <property type="match status" value="1"/>
</dbReference>
<evidence type="ECO:0000256" key="2">
    <source>
        <dbReference type="PROSITE-ProRule" id="PRU00335"/>
    </source>
</evidence>
<dbReference type="Pfam" id="PF21313">
    <property type="entry name" value="EthR_C"/>
    <property type="match status" value="1"/>
</dbReference>
<accession>A0AAU7AUH2</accession>
<protein>
    <submittedName>
        <fullName evidence="4">HTH-type transcriptional regulator EthR</fullName>
    </submittedName>
</protein>
<evidence type="ECO:0000256" key="1">
    <source>
        <dbReference type="ARBA" id="ARBA00023125"/>
    </source>
</evidence>
<evidence type="ECO:0000313" key="4">
    <source>
        <dbReference type="EMBL" id="XAY05272.1"/>
    </source>
</evidence>
<dbReference type="EMBL" id="CP114014">
    <property type="protein sequence ID" value="XAY05272.1"/>
    <property type="molecule type" value="Genomic_DNA"/>
</dbReference>
<dbReference type="GO" id="GO:0003700">
    <property type="term" value="F:DNA-binding transcription factor activity"/>
    <property type="evidence" value="ECO:0007669"/>
    <property type="project" value="TreeGrafter"/>
</dbReference>
<evidence type="ECO:0000259" key="3">
    <source>
        <dbReference type="PROSITE" id="PS50977"/>
    </source>
</evidence>
<dbReference type="SUPFAM" id="SSF48498">
    <property type="entry name" value="Tetracyclin repressor-like, C-terminal domain"/>
    <property type="match status" value="1"/>
</dbReference>
<dbReference type="PANTHER" id="PTHR30055:SF184">
    <property type="entry name" value="HTH-TYPE TRANSCRIPTIONAL REGULATOR ETHR"/>
    <property type="match status" value="1"/>
</dbReference>